<dbReference type="SUPFAM" id="SSF49299">
    <property type="entry name" value="PKD domain"/>
    <property type="match status" value="2"/>
</dbReference>
<keyword evidence="1" id="KW-0472">Membrane</keyword>
<keyword evidence="1" id="KW-0812">Transmembrane</keyword>
<dbReference type="CDD" id="cd00146">
    <property type="entry name" value="PKD"/>
    <property type="match status" value="1"/>
</dbReference>
<dbReference type="InterPro" id="IPR022409">
    <property type="entry name" value="PKD/Chitinase_dom"/>
</dbReference>
<protein>
    <submittedName>
        <fullName evidence="3">PKD domain protein</fullName>
    </submittedName>
</protein>
<feature type="domain" description="PKD" evidence="2">
    <location>
        <begin position="65"/>
        <end position="108"/>
    </location>
</feature>
<evidence type="ECO:0000256" key="1">
    <source>
        <dbReference type="SAM" id="Phobius"/>
    </source>
</evidence>
<proteinExistence type="predicted"/>
<dbReference type="EMBL" id="MTCY01000005">
    <property type="protein sequence ID" value="OWP79305.1"/>
    <property type="molecule type" value="Genomic_DNA"/>
</dbReference>
<evidence type="ECO:0000259" key="2">
    <source>
        <dbReference type="PROSITE" id="PS50093"/>
    </source>
</evidence>
<dbReference type="Proteomes" id="UP000198034">
    <property type="component" value="Unassembled WGS sequence"/>
</dbReference>
<dbReference type="OrthoDB" id="1491323at2"/>
<dbReference type="AlphaFoldDB" id="A0A246GDD6"/>
<evidence type="ECO:0000313" key="3">
    <source>
        <dbReference type="EMBL" id="OWP79305.1"/>
    </source>
</evidence>
<reference evidence="3 4" key="1">
    <citation type="journal article" date="2017" name="Infect. Genet. Evol.">
        <title>Comparative genome analysis of fish pathogen Flavobacterium columnare reveals extensive sequence diversity within the species.</title>
        <authorList>
            <person name="Kayansamruaj P."/>
            <person name="Dong H.T."/>
            <person name="Hirono I."/>
            <person name="Kondo H."/>
            <person name="Senapin S."/>
            <person name="Rodkhum C."/>
        </authorList>
    </citation>
    <scope>NUCLEOTIDE SEQUENCE [LARGE SCALE GENOMIC DNA]</scope>
    <source>
        <strain evidence="3 4">1214</strain>
    </source>
</reference>
<feature type="domain" description="PKD" evidence="2">
    <location>
        <begin position="145"/>
        <end position="201"/>
    </location>
</feature>
<evidence type="ECO:0000313" key="4">
    <source>
        <dbReference type="Proteomes" id="UP000198034"/>
    </source>
</evidence>
<dbReference type="Pfam" id="PF18911">
    <property type="entry name" value="PKD_4"/>
    <property type="match status" value="1"/>
</dbReference>
<dbReference type="InterPro" id="IPR000601">
    <property type="entry name" value="PKD_dom"/>
</dbReference>
<gene>
    <name evidence="3" type="ORF">BWK62_03145</name>
</gene>
<sequence length="356" mass="40959">MRRFFNKFNFLTKIDIRIFLGFGLLILLGFGIFLFKYSRHIDCSNGNFLITADEFKPNEVVEFFDNTKGASSWEWNFGDSTTVDNRQRTFHKYKKEGDYLVKLIVNGSCYYEKLIKITNVGQQTGYLPIIKAPNVAFLGEVVRFSGDKNGGESWEWSFGETTSLDAVGQNVSYKFKTTGEKKITLIVNGDLEHIATKIIYVAPKVIVAKQKIDMESYEYEKPHSTFSLPRGMAKKDPLEDMLGYIPVSPKHDSHKELSEKTKTSEISNEQFQLLLKQVAAQAKTKDDFKEYLCGNFEIPVVVNDDNVMSFSELCKSISGKQIKITFLQLNRHESNNCIQNINIKYKTKKWMIWVKE</sequence>
<dbReference type="InterPro" id="IPR013783">
    <property type="entry name" value="Ig-like_fold"/>
</dbReference>
<feature type="transmembrane region" description="Helical" evidence="1">
    <location>
        <begin position="16"/>
        <end position="35"/>
    </location>
</feature>
<keyword evidence="1" id="KW-1133">Transmembrane helix</keyword>
<dbReference type="Gene3D" id="2.60.40.10">
    <property type="entry name" value="Immunoglobulins"/>
    <property type="match status" value="2"/>
</dbReference>
<name>A0A246GDD6_9FLAO</name>
<comment type="caution">
    <text evidence="3">The sequence shown here is derived from an EMBL/GenBank/DDBJ whole genome shotgun (WGS) entry which is preliminary data.</text>
</comment>
<organism evidence="3 4">
    <name type="scientific">Flavobacterium columnare</name>
    <dbReference type="NCBI Taxonomy" id="996"/>
    <lineage>
        <taxon>Bacteria</taxon>
        <taxon>Pseudomonadati</taxon>
        <taxon>Bacteroidota</taxon>
        <taxon>Flavobacteriia</taxon>
        <taxon>Flavobacteriales</taxon>
        <taxon>Flavobacteriaceae</taxon>
        <taxon>Flavobacterium</taxon>
    </lineage>
</organism>
<dbReference type="SMART" id="SM00089">
    <property type="entry name" value="PKD"/>
    <property type="match status" value="2"/>
</dbReference>
<dbReference type="PROSITE" id="PS50093">
    <property type="entry name" value="PKD"/>
    <property type="match status" value="2"/>
</dbReference>
<dbReference type="InterPro" id="IPR035986">
    <property type="entry name" value="PKD_dom_sf"/>
</dbReference>
<accession>A0A246GDD6</accession>